<evidence type="ECO:0000313" key="3">
    <source>
        <dbReference type="EMBL" id="SKA30223.1"/>
    </source>
</evidence>
<keyword evidence="4" id="KW-1185">Reference proteome</keyword>
<evidence type="ECO:0000313" key="4">
    <source>
        <dbReference type="Proteomes" id="UP000190092"/>
    </source>
</evidence>
<dbReference type="Pfam" id="PF03321">
    <property type="entry name" value="GH3"/>
    <property type="match status" value="1"/>
</dbReference>
<proteinExistence type="predicted"/>
<evidence type="ECO:0000259" key="1">
    <source>
        <dbReference type="Pfam" id="PF23571"/>
    </source>
</evidence>
<accession>A0A1T4SPZ2</accession>
<dbReference type="PANTHER" id="PTHR31901:SF9">
    <property type="entry name" value="GH3 DOMAIN-CONTAINING PROTEIN"/>
    <property type="match status" value="1"/>
</dbReference>
<dbReference type="Pfam" id="PF23572">
    <property type="entry name" value="GH3_C"/>
    <property type="match status" value="1"/>
</dbReference>
<evidence type="ECO:0000259" key="2">
    <source>
        <dbReference type="Pfam" id="PF23572"/>
    </source>
</evidence>
<dbReference type="GO" id="GO:0016881">
    <property type="term" value="F:acid-amino acid ligase activity"/>
    <property type="evidence" value="ECO:0007669"/>
    <property type="project" value="TreeGrafter"/>
</dbReference>
<dbReference type="InterPro" id="IPR055378">
    <property type="entry name" value="GH3_C"/>
</dbReference>
<dbReference type="Proteomes" id="UP000190092">
    <property type="component" value="Unassembled WGS sequence"/>
</dbReference>
<reference evidence="4" key="1">
    <citation type="submission" date="2017-02" db="EMBL/GenBank/DDBJ databases">
        <authorList>
            <person name="Varghese N."/>
            <person name="Submissions S."/>
        </authorList>
    </citation>
    <scope>NUCLEOTIDE SEQUENCE [LARGE SCALE GENOMIC DNA]</scope>
    <source>
        <strain evidence="4">ATCC 27094</strain>
    </source>
</reference>
<gene>
    <name evidence="3" type="ORF">SAMN02745126_04911</name>
</gene>
<feature type="domain" description="GH3 middle" evidence="1">
    <location>
        <begin position="296"/>
        <end position="365"/>
    </location>
</feature>
<name>A0A1T4SPZ2_9HYPH</name>
<feature type="domain" description="GH3 C-terminal" evidence="2">
    <location>
        <begin position="380"/>
        <end position="495"/>
    </location>
</feature>
<dbReference type="InterPro" id="IPR055377">
    <property type="entry name" value="GH3_M"/>
</dbReference>
<dbReference type="STRING" id="225324.SAMN02745126_04911"/>
<organism evidence="3 4">
    <name type="scientific">Enhydrobacter aerosaccus</name>
    <dbReference type="NCBI Taxonomy" id="225324"/>
    <lineage>
        <taxon>Bacteria</taxon>
        <taxon>Pseudomonadati</taxon>
        <taxon>Pseudomonadota</taxon>
        <taxon>Alphaproteobacteria</taxon>
        <taxon>Hyphomicrobiales</taxon>
        <taxon>Enhydrobacter</taxon>
    </lineage>
</organism>
<dbReference type="InterPro" id="IPR004993">
    <property type="entry name" value="GH3"/>
</dbReference>
<dbReference type="EMBL" id="FUWJ01000009">
    <property type="protein sequence ID" value="SKA30223.1"/>
    <property type="molecule type" value="Genomic_DNA"/>
</dbReference>
<dbReference type="Pfam" id="PF23571">
    <property type="entry name" value="GH3_M"/>
    <property type="match status" value="1"/>
</dbReference>
<dbReference type="AlphaFoldDB" id="A0A1T4SPZ2"/>
<dbReference type="GO" id="GO:0005737">
    <property type="term" value="C:cytoplasm"/>
    <property type="evidence" value="ECO:0007669"/>
    <property type="project" value="TreeGrafter"/>
</dbReference>
<protein>
    <submittedName>
        <fullName evidence="3">GH3 auxin-responsive promoter</fullName>
    </submittedName>
</protein>
<sequence>MWDATALLRLYADWRRSRLDGEDGVAVQERMALQLVHAARHTLFGRHHRFDEIRSVADYQARVPIRSYEEFWKDYWSGSFPRLNNVTWPGLVPYFARSSGTTGGTTKHIPVTQPMVRANKRAALELLVHHVSNRPQSRVLAGRNFMLGGSIGLDFPAAGVAEGDLSGIAAATVPWWARGYYFPPPALARLSNWEEKTTRLARESLDADIRSIAGTPSWLLLFFERVQELSQRSNRRLVEFYPDLEMIAHGGVSFAPYRARFAELLAGSHAETREVYPASEGFIAIADRGPEDGLRLLLDNGLFYEFIPVDELGTAMPTRHWLATAEPGVNYALIVSSCAGLWSYVLGDTVRLLDRAPARIAITGRTAYSLSAFGEHLIGEEIDRAVTAAAQAIGASVTDFSVGPIYPADGARKGHHLYIVEFAEPVAAPQLATFSATLDRTLSGLNADYAEHRSGDFGMDPPQIVRVARGAFAAWMKSRGKLGGQNKVPRVVADPQALRTMRDALGATRELGP</sequence>
<dbReference type="RefSeq" id="WP_085936667.1">
    <property type="nucleotide sequence ID" value="NZ_FUWJ01000009.1"/>
</dbReference>
<dbReference type="PANTHER" id="PTHR31901">
    <property type="entry name" value="GH3 DOMAIN-CONTAINING PROTEIN"/>
    <property type="match status" value="1"/>
</dbReference>